<dbReference type="InterPro" id="IPR016181">
    <property type="entry name" value="Acyl_CoA_acyltransferase"/>
</dbReference>
<protein>
    <recommendedName>
        <fullName evidence="3">N-acetyltransferase domain-containing protein</fullName>
    </recommendedName>
</protein>
<sequence>MPKDYDNVIDFLCKTYFKDEPSLVNMGLSGVAPTPAMVNITLEQVKDGMTIIAVNTSDCIIGAVVNVGACPWDPKKMIEYAKCYEEEGPSRDLIEFFAYVSRKPDIWNRYCVLKVFECSILAVDSEYRGVGMARKLVEESWYLARDCSYRLFRMDCTSR</sequence>
<dbReference type="SUPFAM" id="SSF55729">
    <property type="entry name" value="Acyl-CoA N-acyltransferases (Nat)"/>
    <property type="match status" value="1"/>
</dbReference>
<gene>
    <name evidence="1" type="ORF">KPH14_005856</name>
</gene>
<evidence type="ECO:0000313" key="2">
    <source>
        <dbReference type="Proteomes" id="UP001258017"/>
    </source>
</evidence>
<dbReference type="Gene3D" id="3.40.630.30">
    <property type="match status" value="1"/>
</dbReference>
<accession>A0AAD9RBF0</accession>
<dbReference type="AlphaFoldDB" id="A0AAD9RBF0"/>
<reference evidence="1" key="2">
    <citation type="journal article" date="2023" name="Commun. Biol.">
        <title>Intrasexual cuticular hydrocarbon dimorphism in a wasp sheds light on hydrocarbon biosynthesis genes in Hymenoptera.</title>
        <authorList>
            <person name="Moris V.C."/>
            <person name="Podsiadlowski L."/>
            <person name="Martin S."/>
            <person name="Oeyen J.P."/>
            <person name="Donath A."/>
            <person name="Petersen M."/>
            <person name="Wilbrandt J."/>
            <person name="Misof B."/>
            <person name="Liedtke D."/>
            <person name="Thamm M."/>
            <person name="Scheiner R."/>
            <person name="Schmitt T."/>
            <person name="Niehuis O."/>
        </authorList>
    </citation>
    <scope>NUCLEOTIDE SEQUENCE</scope>
    <source>
        <strain evidence="1">GBR_01_08_01A</strain>
    </source>
</reference>
<evidence type="ECO:0008006" key="3">
    <source>
        <dbReference type="Google" id="ProtNLM"/>
    </source>
</evidence>
<comment type="caution">
    <text evidence="1">The sequence shown here is derived from an EMBL/GenBank/DDBJ whole genome shotgun (WGS) entry which is preliminary data.</text>
</comment>
<dbReference type="EMBL" id="JAIFRP010004406">
    <property type="protein sequence ID" value="KAK2576534.1"/>
    <property type="molecule type" value="Genomic_DNA"/>
</dbReference>
<evidence type="ECO:0000313" key="1">
    <source>
        <dbReference type="EMBL" id="KAK2576534.1"/>
    </source>
</evidence>
<name>A0AAD9RBF0_9HYME</name>
<keyword evidence="2" id="KW-1185">Reference proteome</keyword>
<organism evidence="1 2">
    <name type="scientific">Odynerus spinipes</name>
    <dbReference type="NCBI Taxonomy" id="1348599"/>
    <lineage>
        <taxon>Eukaryota</taxon>
        <taxon>Metazoa</taxon>
        <taxon>Ecdysozoa</taxon>
        <taxon>Arthropoda</taxon>
        <taxon>Hexapoda</taxon>
        <taxon>Insecta</taxon>
        <taxon>Pterygota</taxon>
        <taxon>Neoptera</taxon>
        <taxon>Endopterygota</taxon>
        <taxon>Hymenoptera</taxon>
        <taxon>Apocrita</taxon>
        <taxon>Aculeata</taxon>
        <taxon>Vespoidea</taxon>
        <taxon>Vespidae</taxon>
        <taxon>Eumeninae</taxon>
        <taxon>Odynerus</taxon>
    </lineage>
</organism>
<reference evidence="1" key="1">
    <citation type="submission" date="2021-08" db="EMBL/GenBank/DDBJ databases">
        <authorList>
            <person name="Misof B."/>
            <person name="Oliver O."/>
            <person name="Podsiadlowski L."/>
            <person name="Donath A."/>
            <person name="Peters R."/>
            <person name="Mayer C."/>
            <person name="Rust J."/>
            <person name="Gunkel S."/>
            <person name="Lesny P."/>
            <person name="Martin S."/>
            <person name="Oeyen J.P."/>
            <person name="Petersen M."/>
            <person name="Panagiotis P."/>
            <person name="Wilbrandt J."/>
            <person name="Tanja T."/>
        </authorList>
    </citation>
    <scope>NUCLEOTIDE SEQUENCE</scope>
    <source>
        <strain evidence="1">GBR_01_08_01A</strain>
        <tissue evidence="1">Thorax + abdomen</tissue>
    </source>
</reference>
<dbReference type="Proteomes" id="UP001258017">
    <property type="component" value="Unassembled WGS sequence"/>
</dbReference>
<proteinExistence type="predicted"/>